<organism evidence="3 4">
    <name type="scientific">Clostridium aquiflavi</name>
    <dbReference type="NCBI Taxonomy" id="3073603"/>
    <lineage>
        <taxon>Bacteria</taxon>
        <taxon>Bacillati</taxon>
        <taxon>Bacillota</taxon>
        <taxon>Clostridia</taxon>
        <taxon>Eubacteriales</taxon>
        <taxon>Clostridiaceae</taxon>
        <taxon>Clostridium</taxon>
    </lineage>
</organism>
<gene>
    <name evidence="3" type="ORF">RGC78_09960</name>
</gene>
<keyword evidence="4" id="KW-1185">Reference proteome</keyword>
<dbReference type="Pfam" id="PF19127">
    <property type="entry name" value="Choline_bind_3"/>
    <property type="match status" value="1"/>
</dbReference>
<accession>A0ABU1EHB8</accession>
<dbReference type="InterPro" id="IPR018337">
    <property type="entry name" value="Cell_wall/Cho-bd_repeat"/>
</dbReference>
<feature type="repeat" description="Cell wall-binding" evidence="2">
    <location>
        <begin position="55"/>
        <end position="74"/>
    </location>
</feature>
<dbReference type="EMBL" id="JAVJAN010000024">
    <property type="protein sequence ID" value="MDR5587790.1"/>
    <property type="molecule type" value="Genomic_DNA"/>
</dbReference>
<proteinExistence type="predicted"/>
<sequence>MGVLVICISFFGAMILFKVQYKFVNSKNFNLKNIFVNGWKEKSGYMYYYENGQNILGWFEYNDEWYYLGDDGKMRTGWVKDQANWYYLNEDGTMASNITID</sequence>
<evidence type="ECO:0008006" key="5">
    <source>
        <dbReference type="Google" id="ProtNLM"/>
    </source>
</evidence>
<evidence type="ECO:0000313" key="4">
    <source>
        <dbReference type="Proteomes" id="UP001256646"/>
    </source>
</evidence>
<name>A0ABU1EHB8_9CLOT</name>
<feature type="repeat" description="Cell wall-binding" evidence="2">
    <location>
        <begin position="75"/>
        <end position="94"/>
    </location>
</feature>
<reference evidence="3 4" key="1">
    <citation type="submission" date="2023-09" db="EMBL/GenBank/DDBJ databases">
        <authorList>
            <person name="Zhai L."/>
        </authorList>
    </citation>
    <scope>NUCLEOTIDE SEQUENCE [LARGE SCALE GENOMIC DNA]</scope>
    <source>
        <strain evidence="3 4">5 N-1</strain>
    </source>
</reference>
<dbReference type="Proteomes" id="UP001256646">
    <property type="component" value="Unassembled WGS sequence"/>
</dbReference>
<dbReference type="SUPFAM" id="SSF69360">
    <property type="entry name" value="Cell wall binding repeat"/>
    <property type="match status" value="1"/>
</dbReference>
<keyword evidence="1" id="KW-0677">Repeat</keyword>
<evidence type="ECO:0000256" key="1">
    <source>
        <dbReference type="ARBA" id="ARBA00022737"/>
    </source>
</evidence>
<evidence type="ECO:0000313" key="3">
    <source>
        <dbReference type="EMBL" id="MDR5587790.1"/>
    </source>
</evidence>
<comment type="caution">
    <text evidence="3">The sequence shown here is derived from an EMBL/GenBank/DDBJ whole genome shotgun (WGS) entry which is preliminary data.</text>
</comment>
<protein>
    <recommendedName>
        <fullName evidence="5">Cell wall binding repeat-containing protein</fullName>
    </recommendedName>
</protein>
<dbReference type="PROSITE" id="PS51170">
    <property type="entry name" value="CW"/>
    <property type="match status" value="2"/>
</dbReference>
<evidence type="ECO:0000256" key="2">
    <source>
        <dbReference type="PROSITE-ProRule" id="PRU00591"/>
    </source>
</evidence>
<dbReference type="Gene3D" id="2.10.270.10">
    <property type="entry name" value="Cholin Binding"/>
    <property type="match status" value="1"/>
</dbReference>